<dbReference type="KEGG" id="hazt:108674824"/>
<dbReference type="RefSeq" id="XP_018018285.1">
    <property type="nucleotide sequence ID" value="XM_018162796.2"/>
</dbReference>
<evidence type="ECO:0000313" key="3">
    <source>
        <dbReference type="RefSeq" id="XP_018018285.1"/>
    </source>
</evidence>
<proteinExistence type="predicted"/>
<evidence type="ECO:0000313" key="2">
    <source>
        <dbReference type="Proteomes" id="UP000694843"/>
    </source>
</evidence>
<dbReference type="AlphaFoldDB" id="A0A8B7NX40"/>
<dbReference type="OrthoDB" id="6381640at2759"/>
<dbReference type="Proteomes" id="UP000694843">
    <property type="component" value="Unplaced"/>
</dbReference>
<keyword evidence="1" id="KW-0732">Signal</keyword>
<organism evidence="2 3">
    <name type="scientific">Hyalella azteca</name>
    <name type="common">Amphipod</name>
    <dbReference type="NCBI Taxonomy" id="294128"/>
    <lineage>
        <taxon>Eukaryota</taxon>
        <taxon>Metazoa</taxon>
        <taxon>Ecdysozoa</taxon>
        <taxon>Arthropoda</taxon>
        <taxon>Crustacea</taxon>
        <taxon>Multicrustacea</taxon>
        <taxon>Malacostraca</taxon>
        <taxon>Eumalacostraca</taxon>
        <taxon>Peracarida</taxon>
        <taxon>Amphipoda</taxon>
        <taxon>Senticaudata</taxon>
        <taxon>Talitrida</taxon>
        <taxon>Talitroidea</taxon>
        <taxon>Hyalellidae</taxon>
        <taxon>Hyalella</taxon>
    </lineage>
</organism>
<gene>
    <name evidence="3" type="primary">LOC108674824</name>
</gene>
<evidence type="ECO:0000256" key="1">
    <source>
        <dbReference type="SAM" id="SignalP"/>
    </source>
</evidence>
<accession>A0A8B7NX40</accession>
<name>A0A8B7NX40_HYAAZ</name>
<dbReference type="GeneID" id="108674824"/>
<feature type="signal peptide" evidence="1">
    <location>
        <begin position="1"/>
        <end position="23"/>
    </location>
</feature>
<reference evidence="3" key="1">
    <citation type="submission" date="2025-08" db="UniProtKB">
        <authorList>
            <consortium name="RefSeq"/>
        </authorList>
    </citation>
    <scope>IDENTIFICATION</scope>
    <source>
        <tissue evidence="3">Whole organism</tissue>
    </source>
</reference>
<keyword evidence="2" id="KW-1185">Reference proteome</keyword>
<protein>
    <submittedName>
        <fullName evidence="3">Uncharacterized protein LOC108674824</fullName>
    </submittedName>
</protein>
<sequence length="169" mass="18541">MKMFTGLSLAFVAVLSLVSEGNCDGTENATNSHYFHAYTDAGDDYKFTTNVPDLSVYNMDNRITRACQTGLWLLYSNTDYDYYEPGFGTCEPATGIDICADMGGCMRASSLRYAGSPYGLNEPYYNLYSSGAFVGLEFAGNHTTPTVDNPNMKAYSVIISGTDSWTLFE</sequence>
<feature type="chain" id="PRO_5034588895" evidence="1">
    <location>
        <begin position="24"/>
        <end position="169"/>
    </location>
</feature>